<evidence type="ECO:0000313" key="2">
    <source>
        <dbReference type="EMBL" id="MBB5032223.1"/>
    </source>
</evidence>
<dbReference type="Pfam" id="PF13401">
    <property type="entry name" value="AAA_22"/>
    <property type="match status" value="1"/>
</dbReference>
<dbReference type="InterPro" id="IPR027417">
    <property type="entry name" value="P-loop_NTPase"/>
</dbReference>
<dbReference type="Proteomes" id="UP000590740">
    <property type="component" value="Unassembled WGS sequence"/>
</dbReference>
<dbReference type="PANTHER" id="PTHR35894:SF1">
    <property type="entry name" value="PHOSPHORIBULOKINASE _ URIDINE KINASE FAMILY"/>
    <property type="match status" value="1"/>
</dbReference>
<organism evidence="2 3">
    <name type="scientific">Prosthecobacter vanneervenii</name>
    <dbReference type="NCBI Taxonomy" id="48466"/>
    <lineage>
        <taxon>Bacteria</taxon>
        <taxon>Pseudomonadati</taxon>
        <taxon>Verrucomicrobiota</taxon>
        <taxon>Verrucomicrobiia</taxon>
        <taxon>Verrucomicrobiales</taxon>
        <taxon>Verrucomicrobiaceae</taxon>
        <taxon>Prosthecobacter</taxon>
    </lineage>
</organism>
<dbReference type="InterPro" id="IPR049945">
    <property type="entry name" value="AAA_22"/>
</dbReference>
<gene>
    <name evidence="2" type="ORF">HNQ65_001800</name>
</gene>
<dbReference type="InterPro" id="IPR052026">
    <property type="entry name" value="ExeA_AAA_ATPase_DNA-bind"/>
</dbReference>
<dbReference type="RefSeq" id="WP_184339159.1">
    <property type="nucleotide sequence ID" value="NZ_JACHIG010000003.1"/>
</dbReference>
<comment type="caution">
    <text evidence="2">The sequence shown here is derived from an EMBL/GenBank/DDBJ whole genome shotgun (WGS) entry which is preliminary data.</text>
</comment>
<dbReference type="SMART" id="SM00382">
    <property type="entry name" value="AAA"/>
    <property type="match status" value="1"/>
</dbReference>
<sequence length="312" mass="35000">MKSPSQVPAVGGVETSYNEADISSYKMSNFLQHWQLDVKPFEATWDTRFYYRSPQHQEALDRLIYLASEKTMNLGMLTGEIGCGKTITTAILAQSLDPCAYIVVSCTNSGFSFDELLQYILWQLDPEATHMPESKFGRCEHLKKLCESAASRGRHVIVLLDEAQDLPEDTLRQLGWLTNFNGEGRPLLTLLLIGQPPLRRLVNNNQAIQQRIGLRFHLLPLAQEATANYVTHRLKAAGHSDGSLFDEDALIHLHHFSRGIPREINRTAKLCMEHAWASGDERITAQILHDVACDLYRQDNLISSAAVLASAT</sequence>
<dbReference type="SUPFAM" id="SSF52540">
    <property type="entry name" value="P-loop containing nucleoside triphosphate hydrolases"/>
    <property type="match status" value="1"/>
</dbReference>
<dbReference type="PANTHER" id="PTHR35894">
    <property type="entry name" value="GENERAL SECRETION PATHWAY PROTEIN A-RELATED"/>
    <property type="match status" value="1"/>
</dbReference>
<dbReference type="EMBL" id="JACHIG010000003">
    <property type="protein sequence ID" value="MBB5032223.1"/>
    <property type="molecule type" value="Genomic_DNA"/>
</dbReference>
<dbReference type="GO" id="GO:0016887">
    <property type="term" value="F:ATP hydrolysis activity"/>
    <property type="evidence" value="ECO:0007669"/>
    <property type="project" value="InterPro"/>
</dbReference>
<dbReference type="Gene3D" id="3.40.50.300">
    <property type="entry name" value="P-loop containing nucleotide triphosphate hydrolases"/>
    <property type="match status" value="1"/>
</dbReference>
<name>A0A7W8DJJ7_9BACT</name>
<dbReference type="AlphaFoldDB" id="A0A7W8DJJ7"/>
<proteinExistence type="predicted"/>
<reference evidence="2 3" key="1">
    <citation type="submission" date="2020-08" db="EMBL/GenBank/DDBJ databases">
        <title>Genomic Encyclopedia of Type Strains, Phase IV (KMG-IV): sequencing the most valuable type-strain genomes for metagenomic binning, comparative biology and taxonomic classification.</title>
        <authorList>
            <person name="Goeker M."/>
        </authorList>
    </citation>
    <scope>NUCLEOTIDE SEQUENCE [LARGE SCALE GENOMIC DNA]</scope>
    <source>
        <strain evidence="2 3">DSM 12252</strain>
    </source>
</reference>
<accession>A0A7W8DJJ7</accession>
<feature type="domain" description="AAA+ ATPase" evidence="1">
    <location>
        <begin position="71"/>
        <end position="218"/>
    </location>
</feature>
<evidence type="ECO:0000313" key="3">
    <source>
        <dbReference type="Proteomes" id="UP000590740"/>
    </source>
</evidence>
<evidence type="ECO:0000259" key="1">
    <source>
        <dbReference type="SMART" id="SM00382"/>
    </source>
</evidence>
<dbReference type="InterPro" id="IPR003593">
    <property type="entry name" value="AAA+_ATPase"/>
</dbReference>
<protein>
    <submittedName>
        <fullName evidence="2">General secretion pathway protein A</fullName>
    </submittedName>
</protein>
<keyword evidence="3" id="KW-1185">Reference proteome</keyword>